<reference evidence="1" key="1">
    <citation type="submission" date="2018-04" db="EMBL/GenBank/DDBJ databases">
        <title>Transcriptome assembly of Sipha flava.</title>
        <authorList>
            <person name="Scully E.D."/>
            <person name="Geib S.M."/>
            <person name="Palmer N.A."/>
            <person name="Koch K."/>
            <person name="Bradshaw J."/>
            <person name="Heng-Moss T."/>
            <person name="Sarath G."/>
        </authorList>
    </citation>
    <scope>NUCLEOTIDE SEQUENCE</scope>
</reference>
<protein>
    <submittedName>
        <fullName evidence="3">Uncharacterized protein LOC112679636</fullName>
    </submittedName>
</protein>
<accession>A0A2S2PWX0</accession>
<gene>
    <name evidence="3" type="primary">LOC112679636</name>
    <name evidence="1" type="ORF">g.122371</name>
</gene>
<proteinExistence type="predicted"/>
<evidence type="ECO:0000313" key="1">
    <source>
        <dbReference type="EMBL" id="MBY69883.1"/>
    </source>
</evidence>
<dbReference type="PANTHER" id="PTHR31751">
    <property type="entry name" value="SI:CH211-108C17.2-RELATED-RELATED"/>
    <property type="match status" value="1"/>
</dbReference>
<organism evidence="1">
    <name type="scientific">Sipha flava</name>
    <name type="common">yellow sugarcane aphid</name>
    <dbReference type="NCBI Taxonomy" id="143950"/>
    <lineage>
        <taxon>Eukaryota</taxon>
        <taxon>Metazoa</taxon>
        <taxon>Ecdysozoa</taxon>
        <taxon>Arthropoda</taxon>
        <taxon>Hexapoda</taxon>
        <taxon>Insecta</taxon>
        <taxon>Pterygota</taxon>
        <taxon>Neoptera</taxon>
        <taxon>Paraneoptera</taxon>
        <taxon>Hemiptera</taxon>
        <taxon>Sternorrhyncha</taxon>
        <taxon>Aphidomorpha</taxon>
        <taxon>Aphidoidea</taxon>
        <taxon>Aphididae</taxon>
        <taxon>Sipha</taxon>
    </lineage>
</organism>
<evidence type="ECO:0000313" key="3">
    <source>
        <dbReference type="RefSeq" id="XP_025405309.1"/>
    </source>
</evidence>
<name>A0A2S2PWX0_9HEMI</name>
<dbReference type="GeneID" id="112679636"/>
<keyword evidence="2" id="KW-1185">Reference proteome</keyword>
<dbReference type="EMBL" id="GGMS01000680">
    <property type="protein sequence ID" value="MBY69883.1"/>
    <property type="molecule type" value="Transcribed_RNA"/>
</dbReference>
<sequence>MSIRPYSFEPTVNDIDMADIQPGTNEPDIGVQLEGRSKMNVNDWCICNKCIRFTIKTCDHDPLTNEEINNKLWLKSDDESYYALKKVITAKDFIKDLPHAKHFVHTGRLESYHNVRLKYMPKRIHLKYRGMYIRSILAILDHNYTTNKQLVGDKMVYSKPLGKYTIKNVYERTDTDWRKQIMHEVLDLAKKKQTNIAL</sequence>
<reference evidence="3" key="2">
    <citation type="submission" date="2025-04" db="UniProtKB">
        <authorList>
            <consortium name="RefSeq"/>
        </authorList>
    </citation>
    <scope>IDENTIFICATION</scope>
    <source>
        <tissue evidence="3">Whole body</tissue>
    </source>
</reference>
<dbReference type="RefSeq" id="XP_025405309.1">
    <property type="nucleotide sequence ID" value="XM_025549524.1"/>
</dbReference>
<evidence type="ECO:0000313" key="2">
    <source>
        <dbReference type="Proteomes" id="UP000694846"/>
    </source>
</evidence>
<dbReference type="PANTHER" id="PTHR31751:SF42">
    <property type="entry name" value="PROTEIN CBG10204"/>
    <property type="match status" value="1"/>
</dbReference>
<dbReference type="OrthoDB" id="6609851at2759"/>
<dbReference type="Proteomes" id="UP000694846">
    <property type="component" value="Unplaced"/>
</dbReference>
<dbReference type="AlphaFoldDB" id="A0A2S2PWX0"/>